<evidence type="ECO:0000313" key="3">
    <source>
        <dbReference type="EMBL" id="QHT87957.1"/>
    </source>
</evidence>
<dbReference type="Pfam" id="PF02493">
    <property type="entry name" value="MORN"/>
    <property type="match status" value="7"/>
</dbReference>
<dbReference type="SMART" id="SM00698">
    <property type="entry name" value="MORN"/>
    <property type="match status" value="7"/>
</dbReference>
<dbReference type="EMBL" id="MN740105">
    <property type="protein sequence ID" value="QHT87957.1"/>
    <property type="molecule type" value="Genomic_DNA"/>
</dbReference>
<proteinExistence type="predicted"/>
<reference evidence="3" key="1">
    <citation type="journal article" date="2020" name="Nature">
        <title>Giant virus diversity and host interactions through global metagenomics.</title>
        <authorList>
            <person name="Schulz F."/>
            <person name="Roux S."/>
            <person name="Paez-Espino D."/>
            <person name="Jungbluth S."/>
            <person name="Walsh D.A."/>
            <person name="Denef V.J."/>
            <person name="McMahon K.D."/>
            <person name="Konstantinidis K.T."/>
            <person name="Eloe-Fadrosh E.A."/>
            <person name="Kyrpides N.C."/>
            <person name="Woyke T."/>
        </authorList>
    </citation>
    <scope>NUCLEOTIDE SEQUENCE</scope>
    <source>
        <strain evidence="3">GVMAG-M-3300023184-191</strain>
    </source>
</reference>
<evidence type="ECO:0000256" key="1">
    <source>
        <dbReference type="ARBA" id="ARBA00022737"/>
    </source>
</evidence>
<dbReference type="PANTHER" id="PTHR23084:SF263">
    <property type="entry name" value="MORN REPEAT-CONTAINING PROTEIN 1"/>
    <property type="match status" value="1"/>
</dbReference>
<feature type="region of interest" description="Disordered" evidence="2">
    <location>
        <begin position="307"/>
        <end position="328"/>
    </location>
</feature>
<accession>A0A6C0I6F7</accession>
<organism evidence="3">
    <name type="scientific">viral metagenome</name>
    <dbReference type="NCBI Taxonomy" id="1070528"/>
    <lineage>
        <taxon>unclassified sequences</taxon>
        <taxon>metagenomes</taxon>
        <taxon>organismal metagenomes</taxon>
    </lineage>
</organism>
<dbReference type="PANTHER" id="PTHR23084">
    <property type="entry name" value="PHOSPHATIDYLINOSITOL-4-PHOSPHATE 5-KINASE RELATED"/>
    <property type="match status" value="1"/>
</dbReference>
<protein>
    <submittedName>
        <fullName evidence="3">Uncharacterized protein</fullName>
    </submittedName>
</protein>
<sequence length="328" mass="36531">MIMQTKQTKRRIGFSRKRSTKRLKGGVRIKTVTGVYEGDVDETGKKHGKGIMKYVNGSIYDGEWQNDKENGTGKFSFPDGDSDDDIDSYPAGDITYEGEFQNGKFNGHGVYESKPHSIIYRGEFKNGRRNGMGFMHSLGGMLYGEYKNDRLIRGTGKRRFIGENETCEGEFENDKIKYGKCTGPHGETYEGEFVNGVSDGTGVNTWKNIGRYEGHFTNGKLEGAGVFTWANGETHNGEYKNGKRNGFGVLTSPDGSVFEGQFKHDEKYKGTFTTSNGDVYKGYFENETLYKGTIASPDGSIRTVINGRTNPIQDQDAFRSGEDTDTDT</sequence>
<dbReference type="SUPFAM" id="SSF82185">
    <property type="entry name" value="Histone H3 K4-specific methyltransferase SET7/9 N-terminal domain"/>
    <property type="match status" value="3"/>
</dbReference>
<keyword evidence="1" id="KW-0677">Repeat</keyword>
<dbReference type="InterPro" id="IPR003409">
    <property type="entry name" value="MORN"/>
</dbReference>
<dbReference type="AlphaFoldDB" id="A0A6C0I6F7"/>
<name>A0A6C0I6F7_9ZZZZ</name>
<dbReference type="Gene3D" id="2.20.110.10">
    <property type="entry name" value="Histone H3 K4-specific methyltransferase SET7/9 N-terminal domain"/>
    <property type="match status" value="4"/>
</dbReference>
<evidence type="ECO:0000256" key="2">
    <source>
        <dbReference type="SAM" id="MobiDB-lite"/>
    </source>
</evidence>